<accession>A0A7X3HER7</accession>
<name>A0A7X3HER7_9GAMM</name>
<evidence type="ECO:0000313" key="2">
    <source>
        <dbReference type="Proteomes" id="UP000461288"/>
    </source>
</evidence>
<dbReference type="InterPro" id="IPR006530">
    <property type="entry name" value="YD"/>
</dbReference>
<protein>
    <submittedName>
        <fullName evidence="1">RHS repeat protein</fullName>
    </submittedName>
</protein>
<proteinExistence type="predicted"/>
<organism evidence="1 2">
    <name type="scientific">Metapseudomonas otitidis</name>
    <dbReference type="NCBI Taxonomy" id="319939"/>
    <lineage>
        <taxon>Bacteria</taxon>
        <taxon>Pseudomonadati</taxon>
        <taxon>Pseudomonadota</taxon>
        <taxon>Gammaproteobacteria</taxon>
        <taxon>Pseudomonadales</taxon>
        <taxon>Pseudomonadaceae</taxon>
        <taxon>Metapseudomonas</taxon>
    </lineage>
</organism>
<dbReference type="AlphaFoldDB" id="A0A7X3HER7"/>
<dbReference type="Proteomes" id="UP000461288">
    <property type="component" value="Unassembled WGS sequence"/>
</dbReference>
<gene>
    <name evidence="1" type="ORF">GO594_32235</name>
</gene>
<comment type="caution">
    <text evidence="1">The sequence shown here is derived from an EMBL/GenBank/DDBJ whole genome shotgun (WGS) entry which is preliminary data.</text>
</comment>
<dbReference type="NCBIfam" id="TIGR01643">
    <property type="entry name" value="YD_repeat_2x"/>
    <property type="match status" value="1"/>
</dbReference>
<dbReference type="EMBL" id="WTFN01000733">
    <property type="protein sequence ID" value="MWK60638.1"/>
    <property type="molecule type" value="Genomic_DNA"/>
</dbReference>
<feature type="non-terminal residue" evidence="1">
    <location>
        <position position="1"/>
    </location>
</feature>
<sequence>ARTVITEWHPTLFLPLTVTEPDRVTTYRYDDQGRQLSQSVSQR</sequence>
<evidence type="ECO:0000313" key="1">
    <source>
        <dbReference type="EMBL" id="MWK60638.1"/>
    </source>
</evidence>
<reference evidence="1 2" key="1">
    <citation type="submission" date="2019-12" db="EMBL/GenBank/DDBJ databases">
        <title>Draft genome sequence of Pseudomonas otitidis recovered from a chicken carcass.</title>
        <authorList>
            <person name="Vieira T.R."/>
            <person name="Oliviera E.F.C."/>
            <person name="Silva N.M.V."/>
            <person name="Sambrano G.E."/>
            <person name="Cibulski S.P."/>
            <person name="Cardoso M.R.I."/>
        </authorList>
    </citation>
    <scope>NUCLEOTIDE SEQUENCE [LARGE SCALE GENOMIC DNA]</scope>
    <source>
        <strain evidence="1 2">25_K</strain>
    </source>
</reference>